<name>X1Q7C4_9ZZZZ</name>
<sequence length="133" mass="13753">MVEPAAVAVHSTGRASDLTGRNVTVLGAGPIGNLVAQLARCRGAKKVLITDLSDFRLDIAKRCGITEISNAASESLKDASKRVFGEEGFDVALEAVGVEATMDAAVDVIQKGGTIVVLGVFGEKPRIDMSIVG</sequence>
<keyword evidence="1" id="KW-0560">Oxidoreductase</keyword>
<evidence type="ECO:0000313" key="3">
    <source>
        <dbReference type="EMBL" id="GAI39169.1"/>
    </source>
</evidence>
<dbReference type="InterPro" id="IPR050129">
    <property type="entry name" value="Zn_alcohol_dh"/>
</dbReference>
<dbReference type="AlphaFoldDB" id="X1Q7C4"/>
<feature type="domain" description="Alcohol dehydrogenase-like C-terminal" evidence="2">
    <location>
        <begin position="30"/>
        <end position="129"/>
    </location>
</feature>
<dbReference type="InterPro" id="IPR013149">
    <property type="entry name" value="ADH-like_C"/>
</dbReference>
<dbReference type="Gene3D" id="3.40.50.720">
    <property type="entry name" value="NAD(P)-binding Rossmann-like Domain"/>
    <property type="match status" value="1"/>
</dbReference>
<organism evidence="3">
    <name type="scientific">marine sediment metagenome</name>
    <dbReference type="NCBI Taxonomy" id="412755"/>
    <lineage>
        <taxon>unclassified sequences</taxon>
        <taxon>metagenomes</taxon>
        <taxon>ecological metagenomes</taxon>
    </lineage>
</organism>
<dbReference type="PANTHER" id="PTHR43401:SF2">
    <property type="entry name" value="L-THREONINE 3-DEHYDROGENASE"/>
    <property type="match status" value="1"/>
</dbReference>
<reference evidence="3" key="1">
    <citation type="journal article" date="2014" name="Front. Microbiol.">
        <title>High frequency of phylogenetically diverse reductive dehalogenase-homologous genes in deep subseafloor sedimentary metagenomes.</title>
        <authorList>
            <person name="Kawai M."/>
            <person name="Futagami T."/>
            <person name="Toyoda A."/>
            <person name="Takaki Y."/>
            <person name="Nishi S."/>
            <person name="Hori S."/>
            <person name="Arai W."/>
            <person name="Tsubouchi T."/>
            <person name="Morono Y."/>
            <person name="Uchiyama I."/>
            <person name="Ito T."/>
            <person name="Fujiyama A."/>
            <person name="Inagaki F."/>
            <person name="Takami H."/>
        </authorList>
    </citation>
    <scope>NUCLEOTIDE SEQUENCE</scope>
    <source>
        <strain evidence="3">Expedition CK06-06</strain>
    </source>
</reference>
<evidence type="ECO:0000259" key="2">
    <source>
        <dbReference type="Pfam" id="PF00107"/>
    </source>
</evidence>
<dbReference type="PANTHER" id="PTHR43401">
    <property type="entry name" value="L-THREONINE 3-DEHYDROGENASE"/>
    <property type="match status" value="1"/>
</dbReference>
<evidence type="ECO:0000256" key="1">
    <source>
        <dbReference type="ARBA" id="ARBA00023002"/>
    </source>
</evidence>
<dbReference type="EMBL" id="BARV01028931">
    <property type="protein sequence ID" value="GAI39169.1"/>
    <property type="molecule type" value="Genomic_DNA"/>
</dbReference>
<proteinExistence type="predicted"/>
<gene>
    <name evidence="3" type="ORF">S06H3_46213</name>
</gene>
<comment type="caution">
    <text evidence="3">The sequence shown here is derived from an EMBL/GenBank/DDBJ whole genome shotgun (WGS) entry which is preliminary data.</text>
</comment>
<feature type="non-terminal residue" evidence="3">
    <location>
        <position position="133"/>
    </location>
</feature>
<accession>X1Q7C4</accession>
<dbReference type="SUPFAM" id="SSF51735">
    <property type="entry name" value="NAD(P)-binding Rossmann-fold domains"/>
    <property type="match status" value="1"/>
</dbReference>
<dbReference type="InterPro" id="IPR036291">
    <property type="entry name" value="NAD(P)-bd_dom_sf"/>
</dbReference>
<dbReference type="GO" id="GO:0016491">
    <property type="term" value="F:oxidoreductase activity"/>
    <property type="evidence" value="ECO:0007669"/>
    <property type="project" value="UniProtKB-KW"/>
</dbReference>
<dbReference type="Pfam" id="PF00107">
    <property type="entry name" value="ADH_zinc_N"/>
    <property type="match status" value="1"/>
</dbReference>
<protein>
    <recommendedName>
        <fullName evidence="2">Alcohol dehydrogenase-like C-terminal domain-containing protein</fullName>
    </recommendedName>
</protein>